<evidence type="ECO:0000313" key="2">
    <source>
        <dbReference type="EMBL" id="MBB3713294.1"/>
    </source>
</evidence>
<dbReference type="RefSeq" id="WP_183474784.1">
    <property type="nucleotide sequence ID" value="NZ_JACIBX010000013.1"/>
</dbReference>
<feature type="region of interest" description="Disordered" evidence="1">
    <location>
        <begin position="128"/>
        <end position="152"/>
    </location>
</feature>
<keyword evidence="3" id="KW-1185">Reference proteome</keyword>
<sequence>MKLADHPAAQAQGRHIRRLSPPNVKITWRGDYARRAGGLEDLPVLKTLLAGLAEPGHRDLLVISDVARLFKHMTLEKRRDLRAALERHGASIYDASRGCLLKNMSPDLLTLLQFHGLADQSVRHPIRGAKRRTDPGRTAEASTKSREMRGLQADQKAEALQAIRAEMTALHGAEPTLTAVANEANRRGLFTTRNRPWTASTVGRTLRRLQGAP</sequence>
<gene>
    <name evidence="2" type="ORF">FHS00_002896</name>
</gene>
<feature type="compositionally biased region" description="Basic and acidic residues" evidence="1">
    <location>
        <begin position="131"/>
        <end position="149"/>
    </location>
</feature>
<organism evidence="2 3">
    <name type="scientific">Limimaricola variabilis</name>
    <dbReference type="NCBI Taxonomy" id="1492771"/>
    <lineage>
        <taxon>Bacteria</taxon>
        <taxon>Pseudomonadati</taxon>
        <taxon>Pseudomonadota</taxon>
        <taxon>Alphaproteobacteria</taxon>
        <taxon>Rhodobacterales</taxon>
        <taxon>Paracoccaceae</taxon>
        <taxon>Limimaricola</taxon>
    </lineage>
</organism>
<evidence type="ECO:0000256" key="1">
    <source>
        <dbReference type="SAM" id="MobiDB-lite"/>
    </source>
</evidence>
<reference evidence="2 3" key="1">
    <citation type="submission" date="2020-08" db="EMBL/GenBank/DDBJ databases">
        <title>Genomic Encyclopedia of Type Strains, Phase III (KMG-III): the genomes of soil and plant-associated and newly described type strains.</title>
        <authorList>
            <person name="Whitman W."/>
        </authorList>
    </citation>
    <scope>NUCLEOTIDE SEQUENCE [LARGE SCALE GENOMIC DNA]</scope>
    <source>
        <strain evidence="2 3">CECT 8572</strain>
    </source>
</reference>
<proteinExistence type="predicted"/>
<evidence type="ECO:0008006" key="4">
    <source>
        <dbReference type="Google" id="ProtNLM"/>
    </source>
</evidence>
<comment type="caution">
    <text evidence="2">The sequence shown here is derived from an EMBL/GenBank/DDBJ whole genome shotgun (WGS) entry which is preliminary data.</text>
</comment>
<dbReference type="Proteomes" id="UP000576152">
    <property type="component" value="Unassembled WGS sequence"/>
</dbReference>
<evidence type="ECO:0000313" key="3">
    <source>
        <dbReference type="Proteomes" id="UP000576152"/>
    </source>
</evidence>
<protein>
    <recommendedName>
        <fullName evidence="4">Resolvase, N terminal domain</fullName>
    </recommendedName>
</protein>
<accession>A0ABR6HSF4</accession>
<name>A0ABR6HSF4_9RHOB</name>
<dbReference type="EMBL" id="JACIBX010000013">
    <property type="protein sequence ID" value="MBB3713294.1"/>
    <property type="molecule type" value="Genomic_DNA"/>
</dbReference>